<accession>A0A1Q3FQC2</accession>
<dbReference type="PANTHER" id="PTHR43917">
    <property type="match status" value="1"/>
</dbReference>
<sequence>MPRPVKFFYDLLSTHSRALYMFFEATKIPYDPIPVCATKGEHLADGYKEYVTRFQQVPSIIDDGFKLSSGVTILKYLIREKLIPEHWYPRDTKLRAQIDEYLEWQADNSSKVFNAFVVQQKYNPVEHPEIPQDRRTVGERVQEYRTLVDTNLNQLEREWIVPGRFIVGDRITIADILAACEVEQPKIVGVDPFEGRPKLAAWLEKVRYTMTPYYQEAHQDFYKFTEKVALKN</sequence>
<dbReference type="PROSITE" id="PS50404">
    <property type="entry name" value="GST_NTER"/>
    <property type="match status" value="1"/>
</dbReference>
<dbReference type="AlphaFoldDB" id="A0A1Q3FQC2"/>
<dbReference type="InterPro" id="IPR010987">
    <property type="entry name" value="Glutathione-S-Trfase_C-like"/>
</dbReference>
<evidence type="ECO:0000256" key="1">
    <source>
        <dbReference type="ARBA" id="ARBA00004496"/>
    </source>
</evidence>
<dbReference type="InterPro" id="IPR036282">
    <property type="entry name" value="Glutathione-S-Trfase_C_sf"/>
</dbReference>
<keyword evidence="5" id="KW-0808">Transferase</keyword>
<dbReference type="SFLD" id="SFLDS00019">
    <property type="entry name" value="Glutathione_Transferase_(cytos"/>
    <property type="match status" value="1"/>
</dbReference>
<evidence type="ECO:0000256" key="2">
    <source>
        <dbReference type="ARBA" id="ARBA00022490"/>
    </source>
</evidence>
<proteinExistence type="predicted"/>
<dbReference type="InterPro" id="IPR051369">
    <property type="entry name" value="GST_Theta"/>
</dbReference>
<dbReference type="EMBL" id="GFDL01005357">
    <property type="protein sequence ID" value="JAV29688.1"/>
    <property type="molecule type" value="Transcribed_RNA"/>
</dbReference>
<dbReference type="Gene3D" id="3.40.30.10">
    <property type="entry name" value="Glutaredoxin"/>
    <property type="match status" value="1"/>
</dbReference>
<dbReference type="InterPro" id="IPR040079">
    <property type="entry name" value="Glutathione_S-Trfase"/>
</dbReference>
<name>A0A1Q3FQC2_CULTA</name>
<feature type="domain" description="GST N-terminal" evidence="3">
    <location>
        <begin position="3"/>
        <end position="85"/>
    </location>
</feature>
<dbReference type="SFLD" id="SFLDG00358">
    <property type="entry name" value="Main_(cytGST)"/>
    <property type="match status" value="1"/>
</dbReference>
<dbReference type="SUPFAM" id="SSF47616">
    <property type="entry name" value="GST C-terminal domain-like"/>
    <property type="match status" value="1"/>
</dbReference>
<dbReference type="InterPro" id="IPR004046">
    <property type="entry name" value="GST_C"/>
</dbReference>
<dbReference type="InterPro" id="IPR036249">
    <property type="entry name" value="Thioredoxin-like_sf"/>
</dbReference>
<feature type="domain" description="GST C-terminal" evidence="4">
    <location>
        <begin position="91"/>
        <end position="224"/>
    </location>
</feature>
<organism evidence="5">
    <name type="scientific">Culex tarsalis</name>
    <name type="common">Encephalitis mosquito</name>
    <dbReference type="NCBI Taxonomy" id="7177"/>
    <lineage>
        <taxon>Eukaryota</taxon>
        <taxon>Metazoa</taxon>
        <taxon>Ecdysozoa</taxon>
        <taxon>Arthropoda</taxon>
        <taxon>Hexapoda</taxon>
        <taxon>Insecta</taxon>
        <taxon>Pterygota</taxon>
        <taxon>Neoptera</taxon>
        <taxon>Endopterygota</taxon>
        <taxon>Diptera</taxon>
        <taxon>Nematocera</taxon>
        <taxon>Culicoidea</taxon>
        <taxon>Culicidae</taxon>
        <taxon>Culicinae</taxon>
        <taxon>Culicini</taxon>
        <taxon>Culex</taxon>
        <taxon>Culex</taxon>
    </lineage>
</organism>
<dbReference type="GO" id="GO:0005737">
    <property type="term" value="C:cytoplasm"/>
    <property type="evidence" value="ECO:0007669"/>
    <property type="project" value="UniProtKB-SubCell"/>
</dbReference>
<dbReference type="Gene3D" id="1.20.1050.10">
    <property type="match status" value="1"/>
</dbReference>
<evidence type="ECO:0000259" key="3">
    <source>
        <dbReference type="PROSITE" id="PS50404"/>
    </source>
</evidence>
<dbReference type="PROSITE" id="PS50405">
    <property type="entry name" value="GST_CTER"/>
    <property type="match status" value="1"/>
</dbReference>
<dbReference type="InterPro" id="IPR004045">
    <property type="entry name" value="Glutathione_S-Trfase_N"/>
</dbReference>
<comment type="subcellular location">
    <subcellularLocation>
        <location evidence="1">Cytoplasm</location>
    </subcellularLocation>
</comment>
<evidence type="ECO:0000259" key="4">
    <source>
        <dbReference type="PROSITE" id="PS50405"/>
    </source>
</evidence>
<protein>
    <submittedName>
        <fullName evidence="5">Putative glutathione s-transferase theta-2</fullName>
    </submittedName>
</protein>
<reference evidence="5" key="1">
    <citation type="submission" date="2017-01" db="EMBL/GenBank/DDBJ databases">
        <title>A deep insight into the sialotranscriptome of adult male and female Cluex tarsalis mosquitoes.</title>
        <authorList>
            <person name="Ribeiro J.M."/>
            <person name="Moreira F."/>
            <person name="Bernard K.A."/>
            <person name="Calvo E."/>
        </authorList>
    </citation>
    <scope>NUCLEOTIDE SEQUENCE</scope>
    <source>
        <strain evidence="5">Kern County</strain>
        <tissue evidence="5">Salivary glands</tissue>
    </source>
</reference>
<evidence type="ECO:0000313" key="5">
    <source>
        <dbReference type="EMBL" id="JAV29688.1"/>
    </source>
</evidence>
<dbReference type="SUPFAM" id="SSF52833">
    <property type="entry name" value="Thioredoxin-like"/>
    <property type="match status" value="1"/>
</dbReference>
<dbReference type="GO" id="GO:0016740">
    <property type="term" value="F:transferase activity"/>
    <property type="evidence" value="ECO:0007669"/>
    <property type="project" value="UniProtKB-KW"/>
</dbReference>
<dbReference type="Pfam" id="PF00043">
    <property type="entry name" value="GST_C"/>
    <property type="match status" value="1"/>
</dbReference>
<keyword evidence="2" id="KW-0963">Cytoplasm</keyword>
<dbReference type="PANTHER" id="PTHR43917:SF8">
    <property type="entry name" value="GH16740P-RELATED"/>
    <property type="match status" value="1"/>
</dbReference>